<dbReference type="Proteomes" id="UP001066276">
    <property type="component" value="Chromosome 12"/>
</dbReference>
<comment type="caution">
    <text evidence="1">The sequence shown here is derived from an EMBL/GenBank/DDBJ whole genome shotgun (WGS) entry which is preliminary data.</text>
</comment>
<gene>
    <name evidence="1" type="ORF">NDU88_004330</name>
</gene>
<proteinExistence type="predicted"/>
<keyword evidence="2" id="KW-1185">Reference proteome</keyword>
<evidence type="ECO:0000313" key="2">
    <source>
        <dbReference type="Proteomes" id="UP001066276"/>
    </source>
</evidence>
<reference evidence="1" key="1">
    <citation type="journal article" date="2022" name="bioRxiv">
        <title>Sequencing and chromosome-scale assembly of the giantPleurodeles waltlgenome.</title>
        <authorList>
            <person name="Brown T."/>
            <person name="Elewa A."/>
            <person name="Iarovenko S."/>
            <person name="Subramanian E."/>
            <person name="Araus A.J."/>
            <person name="Petzold A."/>
            <person name="Susuki M."/>
            <person name="Suzuki K.-i.T."/>
            <person name="Hayashi T."/>
            <person name="Toyoda A."/>
            <person name="Oliveira C."/>
            <person name="Osipova E."/>
            <person name="Leigh N.D."/>
            <person name="Simon A."/>
            <person name="Yun M.H."/>
        </authorList>
    </citation>
    <scope>NUCLEOTIDE SEQUENCE</scope>
    <source>
        <strain evidence="1">20211129_DDA</strain>
        <tissue evidence="1">Liver</tissue>
    </source>
</reference>
<organism evidence="1 2">
    <name type="scientific">Pleurodeles waltl</name>
    <name type="common">Iberian ribbed newt</name>
    <dbReference type="NCBI Taxonomy" id="8319"/>
    <lineage>
        <taxon>Eukaryota</taxon>
        <taxon>Metazoa</taxon>
        <taxon>Chordata</taxon>
        <taxon>Craniata</taxon>
        <taxon>Vertebrata</taxon>
        <taxon>Euteleostomi</taxon>
        <taxon>Amphibia</taxon>
        <taxon>Batrachia</taxon>
        <taxon>Caudata</taxon>
        <taxon>Salamandroidea</taxon>
        <taxon>Salamandridae</taxon>
        <taxon>Pleurodelinae</taxon>
        <taxon>Pleurodeles</taxon>
    </lineage>
</organism>
<protein>
    <submittedName>
        <fullName evidence="1">Uncharacterized protein</fullName>
    </submittedName>
</protein>
<evidence type="ECO:0000313" key="1">
    <source>
        <dbReference type="EMBL" id="KAJ1084178.1"/>
    </source>
</evidence>
<name>A0AAV7L6F5_PLEWA</name>
<sequence length="153" mass="16582">MAQRHPTWRSRLIGRPQEVARAVGCQEGGSGTGTWQRVADVIPGARGGPRQQAASCGGLWHRLSRAQRQSKRGQAQRVPLVVPGTGCHIESRTQSRNGGRRHGLADAMQGNGAAHAQTGRGLLELGWQKWSQARSATESPRRRLLQVVLGTGW</sequence>
<accession>A0AAV7L6F5</accession>
<dbReference type="AlphaFoldDB" id="A0AAV7L6F5"/>
<dbReference type="EMBL" id="JANPWB010000016">
    <property type="protein sequence ID" value="KAJ1084178.1"/>
    <property type="molecule type" value="Genomic_DNA"/>
</dbReference>